<evidence type="ECO:0000313" key="3">
    <source>
        <dbReference type="Proteomes" id="UP000017559"/>
    </source>
</evidence>
<evidence type="ECO:0000313" key="2">
    <source>
        <dbReference type="EMBL" id="ESK83805.1"/>
    </source>
</evidence>
<evidence type="ECO:0000256" key="1">
    <source>
        <dbReference type="SAM" id="Phobius"/>
    </source>
</evidence>
<keyword evidence="1" id="KW-0472">Membrane</keyword>
<dbReference type="OrthoDB" id="3100116at2759"/>
<comment type="caution">
    <text evidence="2">The sequence shown here is derived from an EMBL/GenBank/DDBJ whole genome shotgun (WGS) entry which is preliminary data.</text>
</comment>
<dbReference type="HOGENOM" id="CLU_051885_0_0_1"/>
<dbReference type="AlphaFoldDB" id="V2WUC5"/>
<protein>
    <submittedName>
        <fullName evidence="2">Uncharacterized protein</fullName>
    </submittedName>
</protein>
<keyword evidence="1" id="KW-0812">Transmembrane</keyword>
<dbReference type="Proteomes" id="UP000017559">
    <property type="component" value="Unassembled WGS sequence"/>
</dbReference>
<gene>
    <name evidence="2" type="ORF">Moror_13546</name>
</gene>
<proteinExistence type="predicted"/>
<dbReference type="EMBL" id="AWSO01001441">
    <property type="protein sequence ID" value="ESK83805.1"/>
    <property type="molecule type" value="Genomic_DNA"/>
</dbReference>
<keyword evidence="3" id="KW-1185">Reference proteome</keyword>
<accession>V2WUC5</accession>
<reference evidence="2 3" key="1">
    <citation type="journal article" date="2014" name="BMC Genomics">
        <title>Genome and secretome analysis of the hemibiotrophic fungal pathogen, Moniliophthora roreri, which causes frosty pod rot disease of cacao: mechanisms of the biotrophic and necrotrophic phases.</title>
        <authorList>
            <person name="Meinhardt L.W."/>
            <person name="Costa G.G.L."/>
            <person name="Thomazella D.P.T."/>
            <person name="Teixeira P.J.P.L."/>
            <person name="Carazzolle M.F."/>
            <person name="Schuster S.C."/>
            <person name="Carlson J.E."/>
            <person name="Guiltinan M.J."/>
            <person name="Mieczkowski P."/>
            <person name="Farmer A."/>
            <person name="Ramaraj T."/>
            <person name="Crozier J."/>
            <person name="Davis R.E."/>
            <person name="Shao J."/>
            <person name="Melnick R.L."/>
            <person name="Pereira G.A.G."/>
            <person name="Bailey B.A."/>
        </authorList>
    </citation>
    <scope>NUCLEOTIDE SEQUENCE [LARGE SCALE GENOMIC DNA]</scope>
    <source>
        <strain evidence="2 3">MCA 2997</strain>
    </source>
</reference>
<keyword evidence="1" id="KW-1133">Transmembrane helix</keyword>
<name>V2WUC5_MONRO</name>
<organism evidence="2 3">
    <name type="scientific">Moniliophthora roreri (strain MCA 2997)</name>
    <name type="common">Cocoa frosty pod rot fungus</name>
    <name type="synonym">Crinipellis roreri</name>
    <dbReference type="NCBI Taxonomy" id="1381753"/>
    <lineage>
        <taxon>Eukaryota</taxon>
        <taxon>Fungi</taxon>
        <taxon>Dikarya</taxon>
        <taxon>Basidiomycota</taxon>
        <taxon>Agaricomycotina</taxon>
        <taxon>Agaricomycetes</taxon>
        <taxon>Agaricomycetidae</taxon>
        <taxon>Agaricales</taxon>
        <taxon>Marasmiineae</taxon>
        <taxon>Marasmiaceae</taxon>
        <taxon>Moniliophthora</taxon>
    </lineage>
</organism>
<feature type="transmembrane region" description="Helical" evidence="1">
    <location>
        <begin position="46"/>
        <end position="65"/>
    </location>
</feature>
<dbReference type="KEGG" id="mrr:Moror_13546"/>
<sequence length="433" mass="47983">MTNRPIVTATAQNDPSEFSKRFTASTLTAIVFDIAKSSVVSLTRKLLLISVVFLLMTRLSIYLLGELASVHLRMSRGAASVPPELLSKKFQLPSLGNKGNEPEEYHLYQLTSGNKADLLKRLLDLSENWDNWKLFKPVVKCTHKGEQPGSKSKKCAWRHSQEDTWTRAEIEEQLALAREILAEHPEYSKPFWPPATKASTKQTLSTQINSLEAKVDWLVVSQLQQTANLPPLLPTTSISNLSTPALDAAISVSPDQHLPLSNPSAAATTIHCSNPSPAMPFPQVPVGNPGSGTTTPNDIPRMRSFILFNGTVVTFDQTKVPDPPKHTFSRDLDELSILWSDDHPKFKENKDKSQGQGMQGSMMEEAQEDLLIGKYYTQCGKDAFWTEFMDPDGKQMNQTCIKDILKACNVARWNQCKAQQPAGDSGLDSSDSE</sequence>